<protein>
    <submittedName>
        <fullName evidence="7">Leucyl aminopeptidase family protein</fullName>
    </submittedName>
</protein>
<evidence type="ECO:0000313" key="8">
    <source>
        <dbReference type="Proteomes" id="UP001465153"/>
    </source>
</evidence>
<comment type="similarity">
    <text evidence="1">Belongs to the peptidase M17 family.</text>
</comment>
<name>A0ABQ0A4P8_9GAMM</name>
<dbReference type="InterPro" id="IPR043472">
    <property type="entry name" value="Macro_dom-like"/>
</dbReference>
<keyword evidence="5" id="KW-0464">Manganese</keyword>
<dbReference type="Gene3D" id="3.40.630.10">
    <property type="entry name" value="Zn peptidases"/>
    <property type="match status" value="1"/>
</dbReference>
<evidence type="ECO:0000256" key="3">
    <source>
        <dbReference type="ARBA" id="ARBA00022670"/>
    </source>
</evidence>
<evidence type="ECO:0000256" key="4">
    <source>
        <dbReference type="ARBA" id="ARBA00022801"/>
    </source>
</evidence>
<evidence type="ECO:0000256" key="2">
    <source>
        <dbReference type="ARBA" id="ARBA00022438"/>
    </source>
</evidence>
<reference evidence="7 8" key="1">
    <citation type="submission" date="2024-04" db="EMBL/GenBank/DDBJ databases">
        <title>Draft genome sequence of Sessilibacter corallicola NBRC 116591.</title>
        <authorList>
            <person name="Miyakawa T."/>
            <person name="Kusuya Y."/>
            <person name="Miura T."/>
        </authorList>
    </citation>
    <scope>NUCLEOTIDE SEQUENCE [LARGE SCALE GENOMIC DNA]</scope>
    <source>
        <strain evidence="7 8">KU-00831-HH</strain>
    </source>
</reference>
<dbReference type="Gene3D" id="3.40.220.10">
    <property type="entry name" value="Leucine Aminopeptidase, subunit E, domain 1"/>
    <property type="match status" value="1"/>
</dbReference>
<dbReference type="Pfam" id="PF00883">
    <property type="entry name" value="Peptidase_M17"/>
    <property type="match status" value="1"/>
</dbReference>
<gene>
    <name evidence="7" type="ORF">NBRC116591_04270</name>
</gene>
<dbReference type="PANTHER" id="PTHR11963">
    <property type="entry name" value="LEUCINE AMINOPEPTIDASE-RELATED"/>
    <property type="match status" value="1"/>
</dbReference>
<dbReference type="EMBL" id="BAABWN010000001">
    <property type="protein sequence ID" value="GAA6166617.1"/>
    <property type="molecule type" value="Genomic_DNA"/>
</dbReference>
<organism evidence="7 8">
    <name type="scientific">Sessilibacter corallicola</name>
    <dbReference type="NCBI Taxonomy" id="2904075"/>
    <lineage>
        <taxon>Bacteria</taxon>
        <taxon>Pseudomonadati</taxon>
        <taxon>Pseudomonadota</taxon>
        <taxon>Gammaproteobacteria</taxon>
        <taxon>Cellvibrionales</taxon>
        <taxon>Cellvibrionaceae</taxon>
        <taxon>Sessilibacter</taxon>
    </lineage>
</organism>
<dbReference type="InterPro" id="IPR000819">
    <property type="entry name" value="Peptidase_M17_C"/>
</dbReference>
<dbReference type="PANTHER" id="PTHR11963:SF20">
    <property type="entry name" value="PEPTIDASE B"/>
    <property type="match status" value="1"/>
</dbReference>
<dbReference type="Proteomes" id="UP001465153">
    <property type="component" value="Unassembled WGS sequence"/>
</dbReference>
<dbReference type="InterPro" id="IPR048816">
    <property type="entry name" value="Peptidase_M17_N_1"/>
</dbReference>
<sequence length="466" mass="51067">MTKHINTLLPSIGISESGTPLIIIQKSQFESWKKNQNENIQNWLTTSGYEGEGLSLIPGENLELSQAIFTTDTSDYFCCGELYNLLPEGEFKLQASEHSAEDEIETKVAFGYLIGGYQFTQFKSKRKDSKNIHLNISDNAVYERVKKLTQSIFLTRDLINTPADSMMPENLAAVANGLATVYGGACRQVCGEELLKENYPTIYTVGQASVHAPQLIDLYWGDINNPKIIIIGKGVCFDSGGLDLKPSSAMRLMKKDMGGAAQVLGLANMIMAFELPIHLRVMIPAVENAVSGNAFRPGDVIKTRKGMTVEVDNTDAEGRLVLCDALAEANNDKPDLIIDFATLTGAARVALGTELPAMFSTSSEVADGIRQAGEEIDDPVWQLPLHKAYRSTIKSDVADILNCAPTPFGGAITAALFLQEFVDEDTDWVHFDVMAWNNRKLPGRPVGGEAMGIRAVLNYLVRRYDT</sequence>
<keyword evidence="4" id="KW-0378">Hydrolase</keyword>
<comment type="caution">
    <text evidence="7">The sequence shown here is derived from an EMBL/GenBank/DDBJ whole genome shotgun (WGS) entry which is preliminary data.</text>
</comment>
<dbReference type="PROSITE" id="PS00631">
    <property type="entry name" value="CYTOSOL_AP"/>
    <property type="match status" value="1"/>
</dbReference>
<dbReference type="PRINTS" id="PR00481">
    <property type="entry name" value="LAMNOPPTDASE"/>
</dbReference>
<evidence type="ECO:0000313" key="7">
    <source>
        <dbReference type="EMBL" id="GAA6166617.1"/>
    </source>
</evidence>
<dbReference type="CDD" id="cd00433">
    <property type="entry name" value="Peptidase_M17"/>
    <property type="match status" value="1"/>
</dbReference>
<dbReference type="GO" id="GO:0004177">
    <property type="term" value="F:aminopeptidase activity"/>
    <property type="evidence" value="ECO:0007669"/>
    <property type="project" value="UniProtKB-KW"/>
</dbReference>
<keyword evidence="8" id="KW-1185">Reference proteome</keyword>
<proteinExistence type="inferred from homology"/>
<dbReference type="InterPro" id="IPR011356">
    <property type="entry name" value="Leucine_aapep/pepB"/>
</dbReference>
<evidence type="ECO:0000256" key="1">
    <source>
        <dbReference type="ARBA" id="ARBA00009528"/>
    </source>
</evidence>
<dbReference type="Pfam" id="PF21337">
    <property type="entry name" value="Peptidase_M17_N_1"/>
    <property type="match status" value="1"/>
</dbReference>
<dbReference type="RefSeq" id="WP_353301504.1">
    <property type="nucleotide sequence ID" value="NZ_BAABWN010000001.1"/>
</dbReference>
<dbReference type="SUPFAM" id="SSF53187">
    <property type="entry name" value="Zn-dependent exopeptidases"/>
    <property type="match status" value="1"/>
</dbReference>
<evidence type="ECO:0000256" key="5">
    <source>
        <dbReference type="ARBA" id="ARBA00023211"/>
    </source>
</evidence>
<evidence type="ECO:0000259" key="6">
    <source>
        <dbReference type="PROSITE" id="PS00631"/>
    </source>
</evidence>
<feature type="domain" description="Cytosol aminopeptidase" evidence="6">
    <location>
        <begin position="313"/>
        <end position="320"/>
    </location>
</feature>
<keyword evidence="2 7" id="KW-0031">Aminopeptidase</keyword>
<accession>A0ABQ0A4P8</accession>
<keyword evidence="3" id="KW-0645">Protease</keyword>